<comment type="catalytic activity">
    <reaction evidence="5">
        <text>dUTP + H2O = dUMP + diphosphate + H(+)</text>
        <dbReference type="Rhea" id="RHEA:10248"/>
        <dbReference type="ChEBI" id="CHEBI:15377"/>
        <dbReference type="ChEBI" id="CHEBI:15378"/>
        <dbReference type="ChEBI" id="CHEBI:33019"/>
        <dbReference type="ChEBI" id="CHEBI:61555"/>
        <dbReference type="ChEBI" id="CHEBI:246422"/>
        <dbReference type="EC" id="3.6.1.23"/>
    </reaction>
</comment>
<keyword evidence="5" id="KW-0460">Magnesium</keyword>
<evidence type="ECO:0000256" key="6">
    <source>
        <dbReference type="SAM" id="MobiDB-lite"/>
    </source>
</evidence>
<evidence type="ECO:0000256" key="2">
    <source>
        <dbReference type="ARBA" id="ARBA00006581"/>
    </source>
</evidence>
<dbReference type="GO" id="GO:0000287">
    <property type="term" value="F:magnesium ion binding"/>
    <property type="evidence" value="ECO:0007669"/>
    <property type="project" value="UniProtKB-UniRule"/>
</dbReference>
<dbReference type="InterPro" id="IPR036157">
    <property type="entry name" value="dUTPase-like_sf"/>
</dbReference>
<comment type="cofactor">
    <cofactor evidence="5">
        <name>Mg(2+)</name>
        <dbReference type="ChEBI" id="CHEBI:18420"/>
    </cofactor>
</comment>
<dbReference type="GO" id="GO:0004170">
    <property type="term" value="F:dUTP diphosphatase activity"/>
    <property type="evidence" value="ECO:0007669"/>
    <property type="project" value="UniProtKB-UniRule"/>
</dbReference>
<organism evidence="8 9">
    <name type="scientific">Fragilariopsis cylindrus CCMP1102</name>
    <dbReference type="NCBI Taxonomy" id="635003"/>
    <lineage>
        <taxon>Eukaryota</taxon>
        <taxon>Sar</taxon>
        <taxon>Stramenopiles</taxon>
        <taxon>Ochrophyta</taxon>
        <taxon>Bacillariophyta</taxon>
        <taxon>Bacillariophyceae</taxon>
        <taxon>Bacillariophycidae</taxon>
        <taxon>Bacillariales</taxon>
        <taxon>Bacillariaceae</taxon>
        <taxon>Fragilariopsis</taxon>
    </lineage>
</organism>
<dbReference type="AlphaFoldDB" id="A0A1E7ENU1"/>
<feature type="domain" description="dUTPase-like" evidence="7">
    <location>
        <begin position="14"/>
        <end position="143"/>
    </location>
</feature>
<sequence length="163" mass="17158">MSEQTLLVKKLSEDATLPVRGSEWSAGYDLAASRPASIPPMGRAIVHTDLSIACPAGTYARIAPRSGLAIKKGIDVGAGVVDADYRGPVGVILFNLDATNTFEVQKGDRIAQLILEKISMASLEEVDELDETVRGAGGFGSTGVAVAEEEEEEEGNKKPKTGE</sequence>
<keyword evidence="3 5" id="KW-0378">Hydrolase</keyword>
<dbReference type="Proteomes" id="UP000095751">
    <property type="component" value="Unassembled WGS sequence"/>
</dbReference>
<reference evidence="8 9" key="1">
    <citation type="submission" date="2016-09" db="EMBL/GenBank/DDBJ databases">
        <title>Extensive genetic diversity and differential bi-allelic expression allows diatom success in the polar Southern Ocean.</title>
        <authorList>
            <consortium name="DOE Joint Genome Institute"/>
            <person name="Mock T."/>
            <person name="Otillar R.P."/>
            <person name="Strauss J."/>
            <person name="Dupont C."/>
            <person name="Frickenhaus S."/>
            <person name="Maumus F."/>
            <person name="Mcmullan M."/>
            <person name="Sanges R."/>
            <person name="Schmutz J."/>
            <person name="Toseland A."/>
            <person name="Valas R."/>
            <person name="Veluchamy A."/>
            <person name="Ward B.J."/>
            <person name="Allen A."/>
            <person name="Barry K."/>
            <person name="Falciatore A."/>
            <person name="Ferrante M."/>
            <person name="Fortunato A.E."/>
            <person name="Gloeckner G."/>
            <person name="Gruber A."/>
            <person name="Hipkin R."/>
            <person name="Janech M."/>
            <person name="Kroth P."/>
            <person name="Leese F."/>
            <person name="Lindquist E."/>
            <person name="Lyon B.R."/>
            <person name="Martin J."/>
            <person name="Mayer C."/>
            <person name="Parker M."/>
            <person name="Quesneville H."/>
            <person name="Raymond J."/>
            <person name="Uhlig C."/>
            <person name="Valentin K.U."/>
            <person name="Worden A.Z."/>
            <person name="Armbrust E.V."/>
            <person name="Bowler C."/>
            <person name="Green B."/>
            <person name="Moulton V."/>
            <person name="Van Oosterhout C."/>
            <person name="Grigoriev I."/>
        </authorList>
    </citation>
    <scope>NUCLEOTIDE SEQUENCE [LARGE SCALE GENOMIC DNA]</scope>
    <source>
        <strain evidence="8 9">CCMP1102</strain>
    </source>
</reference>
<dbReference type="CDD" id="cd07557">
    <property type="entry name" value="trimeric_dUTPase"/>
    <property type="match status" value="1"/>
</dbReference>
<dbReference type="EC" id="3.6.1.23" evidence="5"/>
<evidence type="ECO:0000256" key="3">
    <source>
        <dbReference type="ARBA" id="ARBA00022801"/>
    </source>
</evidence>
<evidence type="ECO:0000256" key="4">
    <source>
        <dbReference type="ARBA" id="ARBA00023080"/>
    </source>
</evidence>
<evidence type="ECO:0000256" key="5">
    <source>
        <dbReference type="RuleBase" id="RU367024"/>
    </source>
</evidence>
<dbReference type="InParanoid" id="A0A1E7ENU1"/>
<dbReference type="PANTHER" id="PTHR11241:SF0">
    <property type="entry name" value="DEOXYURIDINE 5'-TRIPHOSPHATE NUCLEOTIDOHYDROLASE"/>
    <property type="match status" value="1"/>
</dbReference>
<dbReference type="PANTHER" id="PTHR11241">
    <property type="entry name" value="DEOXYURIDINE 5'-TRIPHOSPHATE NUCLEOTIDOHYDROLASE"/>
    <property type="match status" value="1"/>
</dbReference>
<dbReference type="SUPFAM" id="SSF51283">
    <property type="entry name" value="dUTPase-like"/>
    <property type="match status" value="1"/>
</dbReference>
<dbReference type="Gene3D" id="2.70.40.10">
    <property type="match status" value="1"/>
</dbReference>
<name>A0A1E7ENU1_9STRA</name>
<dbReference type="InterPro" id="IPR033704">
    <property type="entry name" value="dUTPase_trimeric"/>
</dbReference>
<comment type="function">
    <text evidence="5">Involved in nucleotide metabolism via production of dUMP, the immediate precursor of thymidine nucleotides, and decreases the intracellular concentration of dUTP so that uracil cannot be incorporated into DNA.</text>
</comment>
<dbReference type="InterPro" id="IPR029054">
    <property type="entry name" value="dUTPase-like"/>
</dbReference>
<feature type="region of interest" description="Disordered" evidence="6">
    <location>
        <begin position="133"/>
        <end position="163"/>
    </location>
</feature>
<dbReference type="OrthoDB" id="10261072at2759"/>
<dbReference type="KEGG" id="fcy:FRACYDRAFT_271952"/>
<keyword evidence="5" id="KW-0479">Metal-binding</keyword>
<dbReference type="NCBIfam" id="TIGR00576">
    <property type="entry name" value="dut"/>
    <property type="match status" value="1"/>
</dbReference>
<keyword evidence="4 5" id="KW-0546">Nucleotide metabolism</keyword>
<dbReference type="InterPro" id="IPR008181">
    <property type="entry name" value="dUTPase"/>
</dbReference>
<dbReference type="NCBIfam" id="NF001862">
    <property type="entry name" value="PRK00601.1"/>
    <property type="match status" value="1"/>
</dbReference>
<dbReference type="UniPathway" id="UPA00610">
    <property type="reaction ID" value="UER00666"/>
</dbReference>
<dbReference type="GO" id="GO:0006226">
    <property type="term" value="P:dUMP biosynthetic process"/>
    <property type="evidence" value="ECO:0007669"/>
    <property type="project" value="UniProtKB-UniRule"/>
</dbReference>
<keyword evidence="9" id="KW-1185">Reference proteome</keyword>
<proteinExistence type="inferred from homology"/>
<protein>
    <recommendedName>
        <fullName evidence="5">Deoxyuridine 5'-triphosphate nucleotidohydrolase</fullName>
        <shortName evidence="5">dUTPase</shortName>
        <ecNumber evidence="5">3.6.1.23</ecNumber>
    </recommendedName>
    <alternativeName>
        <fullName evidence="5">dUTP pyrophosphatase</fullName>
    </alternativeName>
</protein>
<accession>A0A1E7ENU1</accession>
<gene>
    <name evidence="8" type="ORF">FRACYDRAFT_271952</name>
</gene>
<evidence type="ECO:0000313" key="9">
    <source>
        <dbReference type="Proteomes" id="UP000095751"/>
    </source>
</evidence>
<evidence type="ECO:0000256" key="1">
    <source>
        <dbReference type="ARBA" id="ARBA00005142"/>
    </source>
</evidence>
<evidence type="ECO:0000313" key="8">
    <source>
        <dbReference type="EMBL" id="OEU07535.1"/>
    </source>
</evidence>
<dbReference type="GO" id="GO:0046081">
    <property type="term" value="P:dUTP catabolic process"/>
    <property type="evidence" value="ECO:0007669"/>
    <property type="project" value="UniProtKB-UniRule"/>
</dbReference>
<comment type="pathway">
    <text evidence="1 5">Pyrimidine metabolism; dUMP biosynthesis; dUMP from dCTP (dUTP route): step 2/2.</text>
</comment>
<evidence type="ECO:0000259" key="7">
    <source>
        <dbReference type="Pfam" id="PF00692"/>
    </source>
</evidence>
<dbReference type="Pfam" id="PF00692">
    <property type="entry name" value="dUTPase"/>
    <property type="match status" value="1"/>
</dbReference>
<dbReference type="EMBL" id="KV784385">
    <property type="protein sequence ID" value="OEU07535.1"/>
    <property type="molecule type" value="Genomic_DNA"/>
</dbReference>
<comment type="similarity">
    <text evidence="2 5">Belongs to the dUTPase family.</text>
</comment>